<dbReference type="Proteomes" id="UP001237823">
    <property type="component" value="Unassembled WGS sequence"/>
</dbReference>
<dbReference type="Gene3D" id="2.40.260.10">
    <property type="entry name" value="Sortase"/>
    <property type="match status" value="1"/>
</dbReference>
<comment type="caution">
    <text evidence="3">The sequence shown here is derived from an EMBL/GenBank/DDBJ whole genome shotgun (WGS) entry which is preliminary data.</text>
</comment>
<feature type="region of interest" description="Disordered" evidence="2">
    <location>
        <begin position="1"/>
        <end position="22"/>
    </location>
</feature>
<name>A0ABT7T3L2_9MICO</name>
<keyword evidence="1" id="KW-0378">Hydrolase</keyword>
<feature type="compositionally biased region" description="Basic residues" evidence="2">
    <location>
        <begin position="13"/>
        <end position="22"/>
    </location>
</feature>
<evidence type="ECO:0000256" key="1">
    <source>
        <dbReference type="ARBA" id="ARBA00022801"/>
    </source>
</evidence>
<accession>A0ABT7T3L2</accession>
<dbReference type="NCBIfam" id="NF033748">
    <property type="entry name" value="class_F_sortase"/>
    <property type="match status" value="1"/>
</dbReference>
<evidence type="ECO:0000313" key="4">
    <source>
        <dbReference type="Proteomes" id="UP001237823"/>
    </source>
</evidence>
<dbReference type="InterPro" id="IPR005754">
    <property type="entry name" value="Sortase"/>
</dbReference>
<evidence type="ECO:0000256" key="2">
    <source>
        <dbReference type="SAM" id="MobiDB-lite"/>
    </source>
</evidence>
<dbReference type="EMBL" id="JAUCML010000002">
    <property type="protein sequence ID" value="MDM7884173.1"/>
    <property type="molecule type" value="Genomic_DNA"/>
</dbReference>
<organism evidence="3 4">
    <name type="scientific">Curtobacterium citri</name>
    <dbReference type="NCBI Taxonomy" id="3055139"/>
    <lineage>
        <taxon>Bacteria</taxon>
        <taxon>Bacillati</taxon>
        <taxon>Actinomycetota</taxon>
        <taxon>Actinomycetes</taxon>
        <taxon>Micrococcales</taxon>
        <taxon>Microbacteriaceae</taxon>
        <taxon>Curtobacterium</taxon>
    </lineage>
</organism>
<dbReference type="Pfam" id="PF04203">
    <property type="entry name" value="Sortase"/>
    <property type="match status" value="1"/>
</dbReference>
<dbReference type="InterPro" id="IPR023365">
    <property type="entry name" value="Sortase_dom-sf"/>
</dbReference>
<protein>
    <submittedName>
        <fullName evidence="3">Class F sortase</fullName>
    </submittedName>
</protein>
<feature type="region of interest" description="Disordered" evidence="2">
    <location>
        <begin position="52"/>
        <end position="98"/>
    </location>
</feature>
<feature type="compositionally biased region" description="Polar residues" evidence="2">
    <location>
        <begin position="76"/>
        <end position="85"/>
    </location>
</feature>
<dbReference type="CDD" id="cd05829">
    <property type="entry name" value="Sortase_F"/>
    <property type="match status" value="1"/>
</dbReference>
<proteinExistence type="predicted"/>
<sequence>MSGRRAATPSPRGTRRPGTRRLGRRGVVLAGVVAAVLVGGGIAGVAVATTGTGPAEAPVARSSASASTDPGAAANGSGTDDTSGFQDPAAPAARSTATPVRVEIPAIGVSSGLEDLGRGAAGELDPPKDWDSAGWFADGIVPGQVGPAVIAGHVDSPTSAAVFFRLDELVAGDQIHVGMSDGTTRTFTVERSERAAKSAFPTSDVYGSAPTPQLRLITCDGTFDTATGHYTDNLIVFADLTAG</sequence>
<dbReference type="InterPro" id="IPR042001">
    <property type="entry name" value="Sortase_F"/>
</dbReference>
<keyword evidence="4" id="KW-1185">Reference proteome</keyword>
<feature type="compositionally biased region" description="Low complexity" evidence="2">
    <location>
        <begin position="1"/>
        <end position="12"/>
    </location>
</feature>
<feature type="compositionally biased region" description="Low complexity" evidence="2">
    <location>
        <begin position="88"/>
        <end position="98"/>
    </location>
</feature>
<dbReference type="RefSeq" id="WP_289457692.1">
    <property type="nucleotide sequence ID" value="NZ_JAUCML010000002.1"/>
</dbReference>
<reference evidence="3 4" key="1">
    <citation type="submission" date="2023-06" db="EMBL/GenBank/DDBJ databases">
        <authorList>
            <person name="Feng G."/>
            <person name="Li J."/>
            <person name="Zhu H."/>
        </authorList>
    </citation>
    <scope>NUCLEOTIDE SEQUENCE [LARGE SCALE GENOMIC DNA]</scope>
    <source>
        <strain evidence="3 4">RHCKG23</strain>
    </source>
</reference>
<dbReference type="SUPFAM" id="SSF63817">
    <property type="entry name" value="Sortase"/>
    <property type="match status" value="1"/>
</dbReference>
<gene>
    <name evidence="3" type="ORF">QUG92_03575</name>
</gene>
<evidence type="ECO:0000313" key="3">
    <source>
        <dbReference type="EMBL" id="MDM7884173.1"/>
    </source>
</evidence>